<comment type="caution">
    <text evidence="3">The sequence shown here is derived from an EMBL/GenBank/DDBJ whole genome shotgun (WGS) entry which is preliminary data.</text>
</comment>
<proteinExistence type="predicted"/>
<name>A0ABT0Q3A9_9RHOB</name>
<dbReference type="SUPFAM" id="SSF55031">
    <property type="entry name" value="Bacterial exopeptidase dimerisation domain"/>
    <property type="match status" value="1"/>
</dbReference>
<dbReference type="InterPro" id="IPR036264">
    <property type="entry name" value="Bact_exopeptidase_dim_dom"/>
</dbReference>
<dbReference type="Proteomes" id="UP001203880">
    <property type="component" value="Unassembled WGS sequence"/>
</dbReference>
<dbReference type="PIRSF" id="PIRSF005962">
    <property type="entry name" value="Pept_M20D_amidohydro"/>
    <property type="match status" value="1"/>
</dbReference>
<evidence type="ECO:0000313" key="3">
    <source>
        <dbReference type="EMBL" id="MCL6284315.1"/>
    </source>
</evidence>
<dbReference type="InterPro" id="IPR011650">
    <property type="entry name" value="Peptidase_M20_dimer"/>
</dbReference>
<organism evidence="3 4">
    <name type="scientific">Ruegeria spongiae</name>
    <dbReference type="NCBI Taxonomy" id="2942209"/>
    <lineage>
        <taxon>Bacteria</taxon>
        <taxon>Pseudomonadati</taxon>
        <taxon>Pseudomonadota</taxon>
        <taxon>Alphaproteobacteria</taxon>
        <taxon>Rhodobacterales</taxon>
        <taxon>Roseobacteraceae</taxon>
        <taxon>Ruegeria</taxon>
    </lineage>
</organism>
<dbReference type="Gene3D" id="3.40.630.10">
    <property type="entry name" value="Zn peptidases"/>
    <property type="match status" value="1"/>
</dbReference>
<sequence>MLSNSDLVALTAFRRDLHRSPEISGEEVETAHTIATALAALSPSQIVTGLGGHGVAAVFDSGAPGETVLFRAELDALPIEELSGVPWSSETPGKGHLCGHDGHMTMLLGLGRLLARRPVARGRVVLMFQPAEEDGSGARAVVGDPGFAALRPDWAFAIHNEPGRPFGHVSTRAGLINCASQGLKITLTGRTAHAAEPEEGVSPGRAIAGLIPALEALGSGGELDDGFRLVTLTHLRMGEPVFGIAPGEGVIHATLRTTRDETMADLVALAKALAATAAEEARLTVQFEVHDAFAASVNDAEATAVAVRAMEALGVSHGDTGLPMRASEDFGVFGWEAKAAMLCLGPGEDHPVLHSPDYDFPDDLIPLGSAIFERIARDLLGAR</sequence>
<dbReference type="Gene3D" id="3.30.70.360">
    <property type="match status" value="1"/>
</dbReference>
<dbReference type="InterPro" id="IPR017439">
    <property type="entry name" value="Amidohydrolase"/>
</dbReference>
<feature type="domain" description="Peptidase M20 dimerisation" evidence="2">
    <location>
        <begin position="181"/>
        <end position="280"/>
    </location>
</feature>
<dbReference type="NCBIfam" id="TIGR01891">
    <property type="entry name" value="amidohydrolases"/>
    <property type="match status" value="1"/>
</dbReference>
<dbReference type="InterPro" id="IPR002933">
    <property type="entry name" value="Peptidase_M20"/>
</dbReference>
<dbReference type="Pfam" id="PF07687">
    <property type="entry name" value="M20_dimer"/>
    <property type="match status" value="1"/>
</dbReference>
<dbReference type="PANTHER" id="PTHR11014:SF169">
    <property type="entry name" value="CLAN MH, FAMILY M20, PEPTIDASE T-LIKE METALLOPEPTIDASE"/>
    <property type="match status" value="1"/>
</dbReference>
<gene>
    <name evidence="3" type="ORF">M3P21_12340</name>
</gene>
<keyword evidence="4" id="KW-1185">Reference proteome</keyword>
<dbReference type="SUPFAM" id="SSF53187">
    <property type="entry name" value="Zn-dependent exopeptidases"/>
    <property type="match status" value="1"/>
</dbReference>
<dbReference type="EMBL" id="JAMFMB010000014">
    <property type="protein sequence ID" value="MCL6284315.1"/>
    <property type="molecule type" value="Genomic_DNA"/>
</dbReference>
<reference evidence="3" key="1">
    <citation type="submission" date="2022-05" db="EMBL/GenBank/DDBJ databases">
        <authorList>
            <person name="Park J.-S."/>
        </authorList>
    </citation>
    <scope>NUCLEOTIDE SEQUENCE</scope>
    <source>
        <strain evidence="3">2012CJ41-6</strain>
    </source>
</reference>
<accession>A0ABT0Q3A9</accession>
<evidence type="ECO:0000313" key="4">
    <source>
        <dbReference type="Proteomes" id="UP001203880"/>
    </source>
</evidence>
<protein>
    <submittedName>
        <fullName evidence="3">Amidohydrolase</fullName>
    </submittedName>
</protein>
<dbReference type="Pfam" id="PF01546">
    <property type="entry name" value="Peptidase_M20"/>
    <property type="match status" value="1"/>
</dbReference>
<evidence type="ECO:0000256" key="1">
    <source>
        <dbReference type="ARBA" id="ARBA00022801"/>
    </source>
</evidence>
<evidence type="ECO:0000259" key="2">
    <source>
        <dbReference type="Pfam" id="PF07687"/>
    </source>
</evidence>
<keyword evidence="1" id="KW-0378">Hydrolase</keyword>
<dbReference type="PANTHER" id="PTHR11014">
    <property type="entry name" value="PEPTIDASE M20 FAMILY MEMBER"/>
    <property type="match status" value="1"/>
</dbReference>
<dbReference type="RefSeq" id="WP_249710327.1">
    <property type="nucleotide sequence ID" value="NZ_JAMFMB010000014.1"/>
</dbReference>